<protein>
    <submittedName>
        <fullName evidence="1">Uncharacterized protein</fullName>
    </submittedName>
</protein>
<reference evidence="1 2" key="1">
    <citation type="submission" date="2013-10" db="EMBL/GenBank/DDBJ databases">
        <title>The Genome Sequence of Acinetobacter tjernbergiae CIP107465.</title>
        <authorList>
            <consortium name="The Broad Institute Genomics Platform"/>
            <consortium name="The Broad Institute Genome Sequencing Center for Infectious Disease"/>
            <person name="Cerqueira G."/>
            <person name="Feldgarden M."/>
            <person name="Courvalin P."/>
            <person name="Grillot-Courvalin C."/>
            <person name="Clermont D."/>
            <person name="Rocha E."/>
            <person name="Yoon E.-J."/>
            <person name="Nemec A."/>
            <person name="Young S.K."/>
            <person name="Zeng Q."/>
            <person name="Gargeya S."/>
            <person name="Fitzgerald M."/>
            <person name="Abouelleil A."/>
            <person name="Alvarado L."/>
            <person name="Berlin A.M."/>
            <person name="Chapman S.B."/>
            <person name="Gainer-Dewar J."/>
            <person name="Goldberg J."/>
            <person name="Gnerre S."/>
            <person name="Griggs A."/>
            <person name="Gujja S."/>
            <person name="Hansen M."/>
            <person name="Howarth C."/>
            <person name="Imamovic A."/>
            <person name="Ireland A."/>
            <person name="Larimer J."/>
            <person name="McCowan C."/>
            <person name="Murphy C."/>
            <person name="Pearson M."/>
            <person name="Poon T.W."/>
            <person name="Priest M."/>
            <person name="Roberts A."/>
            <person name="Saif S."/>
            <person name="Shea T."/>
            <person name="Sykes S."/>
            <person name="Wortman J."/>
            <person name="Nusbaum C."/>
            <person name="Birren B."/>
        </authorList>
    </citation>
    <scope>NUCLEOTIDE SEQUENCE [LARGE SCALE GENOMIC DNA]</scope>
    <source>
        <strain evidence="1 2">CIP 107465</strain>
    </source>
</reference>
<evidence type="ECO:0000313" key="2">
    <source>
        <dbReference type="Proteomes" id="UP000017404"/>
    </source>
</evidence>
<organism evidence="1 2">
    <name type="scientific">Acinetobacter tjernbergiae DSM 14971 = CIP 107465</name>
    <dbReference type="NCBI Taxonomy" id="1120928"/>
    <lineage>
        <taxon>Bacteria</taxon>
        <taxon>Pseudomonadati</taxon>
        <taxon>Pseudomonadota</taxon>
        <taxon>Gammaproteobacteria</taxon>
        <taxon>Moraxellales</taxon>
        <taxon>Moraxellaceae</taxon>
        <taxon>Acinetobacter</taxon>
    </lineage>
</organism>
<accession>V2UJI7</accession>
<keyword evidence="2" id="KW-1185">Reference proteome</keyword>
<gene>
    <name evidence="1" type="ORF">F990_02315</name>
</gene>
<proteinExistence type="predicted"/>
<dbReference type="EMBL" id="AYEV01000024">
    <property type="protein sequence ID" value="ESK54873.1"/>
    <property type="molecule type" value="Genomic_DNA"/>
</dbReference>
<dbReference type="PATRIC" id="fig|1120928.5.peg.2339"/>
<comment type="caution">
    <text evidence="1">The sequence shown here is derived from an EMBL/GenBank/DDBJ whole genome shotgun (WGS) entry which is preliminary data.</text>
</comment>
<dbReference type="STRING" id="202955.GCA_000759995_00234"/>
<dbReference type="Proteomes" id="UP000017404">
    <property type="component" value="Unassembled WGS sequence"/>
</dbReference>
<dbReference type="AlphaFoldDB" id="V2UJI7"/>
<sequence length="51" mass="5939">MKKFCLVFRIVSGFSSVQLNPFYKSSAKIIYKIVDRFVENIPYFSSSLVIK</sequence>
<evidence type="ECO:0000313" key="1">
    <source>
        <dbReference type="EMBL" id="ESK54873.1"/>
    </source>
</evidence>
<name>V2UJI7_9GAMM</name>